<proteinExistence type="predicted"/>
<feature type="compositionally biased region" description="Basic and acidic residues" evidence="1">
    <location>
        <begin position="10"/>
        <end position="24"/>
    </location>
</feature>
<dbReference type="PANTHER" id="PTHR40763:SF4">
    <property type="entry name" value="DUF1707 DOMAIN-CONTAINING PROTEIN"/>
    <property type="match status" value="1"/>
</dbReference>
<comment type="caution">
    <text evidence="3">The sequence shown here is derived from an EMBL/GenBank/DDBJ whole genome shotgun (WGS) entry which is preliminary data.</text>
</comment>
<reference evidence="3 4" key="1">
    <citation type="submission" date="2023-07" db="EMBL/GenBank/DDBJ databases">
        <authorList>
            <person name="Girao M."/>
            <person name="Carvalho M.F."/>
        </authorList>
    </citation>
    <scope>NUCLEOTIDE SEQUENCE [LARGE SCALE GENOMIC DNA]</scope>
    <source>
        <strain evidence="3 4">66/93</strain>
    </source>
</reference>
<name>A0ABU7KS38_9ACTN</name>
<protein>
    <submittedName>
        <fullName evidence="3">DUF1707 domain-containing protein</fullName>
    </submittedName>
</protein>
<organism evidence="3 4">
    <name type="scientific">Nocardiopsis tropica</name>
    <dbReference type="NCBI Taxonomy" id="109330"/>
    <lineage>
        <taxon>Bacteria</taxon>
        <taxon>Bacillati</taxon>
        <taxon>Actinomycetota</taxon>
        <taxon>Actinomycetes</taxon>
        <taxon>Streptosporangiales</taxon>
        <taxon>Nocardiopsidaceae</taxon>
        <taxon>Nocardiopsis</taxon>
    </lineage>
</organism>
<sequence length="229" mass="24684">MVDPMNDANPPEHGRLRASDADRDSVAHRLREALAEGRLDPDEHSERLDAVYRAKTIGELVPLTEDLPATDGGPSSLTPVSGDFRSPRPIYGSGRVTPRATPTSTAAVAVMGGSDRAGAWVVPKNFFALSLMGGVELDLREARFVHRETTIWTGCVMAGIEIKVPDDIQVRVHGLPIMGGFGTEGGDPPSVVDPDAPIVHIRGLAIMAGVGVVYKRRKHQRKPDRDDED</sequence>
<accession>A0ABU7KS38</accession>
<evidence type="ECO:0000313" key="4">
    <source>
        <dbReference type="Proteomes" id="UP001348641"/>
    </source>
</evidence>
<evidence type="ECO:0000256" key="1">
    <source>
        <dbReference type="SAM" id="MobiDB-lite"/>
    </source>
</evidence>
<feature type="region of interest" description="Disordered" evidence="1">
    <location>
        <begin position="1"/>
        <end position="24"/>
    </location>
</feature>
<dbReference type="InterPro" id="IPR012551">
    <property type="entry name" value="DUF1707_SHOCT-like"/>
</dbReference>
<feature type="domain" description="DUF1707" evidence="2">
    <location>
        <begin position="16"/>
        <end position="68"/>
    </location>
</feature>
<evidence type="ECO:0000313" key="3">
    <source>
        <dbReference type="EMBL" id="MEE2052099.1"/>
    </source>
</evidence>
<gene>
    <name evidence="3" type="ORF">Q8A49_16495</name>
</gene>
<feature type="region of interest" description="Disordered" evidence="1">
    <location>
        <begin position="64"/>
        <end position="99"/>
    </location>
</feature>
<dbReference type="PANTHER" id="PTHR40763">
    <property type="entry name" value="MEMBRANE PROTEIN-RELATED"/>
    <property type="match status" value="1"/>
</dbReference>
<dbReference type="EMBL" id="JAUUCC010000039">
    <property type="protein sequence ID" value="MEE2052099.1"/>
    <property type="molecule type" value="Genomic_DNA"/>
</dbReference>
<dbReference type="Proteomes" id="UP001348641">
    <property type="component" value="Unassembled WGS sequence"/>
</dbReference>
<dbReference type="RefSeq" id="WP_330159135.1">
    <property type="nucleotide sequence ID" value="NZ_BAAAJA010000007.1"/>
</dbReference>
<dbReference type="Pfam" id="PF08044">
    <property type="entry name" value="DUF1707"/>
    <property type="match status" value="1"/>
</dbReference>
<evidence type="ECO:0000259" key="2">
    <source>
        <dbReference type="Pfam" id="PF08044"/>
    </source>
</evidence>